<accession>A0ABT3BRQ5</accession>
<dbReference type="InterPro" id="IPR000792">
    <property type="entry name" value="Tscrpt_reg_LuxR_C"/>
</dbReference>
<dbReference type="Proteomes" id="UP001207294">
    <property type="component" value="Unassembled WGS sequence"/>
</dbReference>
<evidence type="ECO:0000313" key="3">
    <source>
        <dbReference type="Proteomes" id="UP001207294"/>
    </source>
</evidence>
<protein>
    <submittedName>
        <fullName evidence="2">Helix-turn-helix transcriptional regulator</fullName>
    </submittedName>
</protein>
<keyword evidence="3" id="KW-1185">Reference proteome</keyword>
<dbReference type="RefSeq" id="WP_117186617.1">
    <property type="nucleotide sequence ID" value="NZ_JAFGZD010000031.1"/>
</dbReference>
<evidence type="ECO:0000313" key="2">
    <source>
        <dbReference type="EMBL" id="MCV4375511.1"/>
    </source>
</evidence>
<sequence length="281" mass="30732">MNVQQLFPHLGKVITGTGSRHFARLLHDLISASLHVDATHVTQHRTKLVEVATTAAVPAPITRNLSQDAMQHNGQHCLEPVLLSAEQFANARVDKSIRFDTPAYEAQDSNDHSEVPQVHLASHSNGKRCVISVYRSSSSRPFTSQERAQLKDMSLMLLPIVEEHIATLTPVRAAVAPTPIIAGAAEDAAMESLRQRFLDRLQASELSLSLRETEVCVGLLAGLTVPQLAERLELKVSTVESYFKRAAVKMGIGGRSPLLRWLHATDTKRSVTAAGVYQKAV</sequence>
<comment type="caution">
    <text evidence="2">The sequence shown here is derived from an EMBL/GenBank/DDBJ whole genome shotgun (WGS) entry which is preliminary data.</text>
</comment>
<gene>
    <name evidence="2" type="ORF">OH718_02770</name>
</gene>
<dbReference type="Gene3D" id="1.10.10.10">
    <property type="entry name" value="Winged helix-like DNA-binding domain superfamily/Winged helix DNA-binding domain"/>
    <property type="match status" value="1"/>
</dbReference>
<dbReference type="SUPFAM" id="SSF46894">
    <property type="entry name" value="C-terminal effector domain of the bipartite response regulators"/>
    <property type="match status" value="1"/>
</dbReference>
<proteinExistence type="predicted"/>
<dbReference type="InterPro" id="IPR036388">
    <property type="entry name" value="WH-like_DNA-bd_sf"/>
</dbReference>
<dbReference type="InterPro" id="IPR016032">
    <property type="entry name" value="Sig_transdc_resp-reg_C-effctor"/>
</dbReference>
<feature type="domain" description="HTH luxR-type" evidence="1">
    <location>
        <begin position="205"/>
        <end position="262"/>
    </location>
</feature>
<reference evidence="2 3" key="1">
    <citation type="submission" date="2022-10" db="EMBL/GenBank/DDBJ databases">
        <title>Characterization of Pseudomonas capsici strains from pepper and tomato in Georgia.</title>
        <authorList>
            <person name="Zhao M."/>
            <person name="Dutta B."/>
        </authorList>
    </citation>
    <scope>NUCLEOTIDE SEQUENCE [LARGE SCALE GENOMIC DNA]</scope>
    <source>
        <strain evidence="2 3">Pc20-5</strain>
    </source>
</reference>
<organism evidence="2 3">
    <name type="scientific">Pseudomonas capsici</name>
    <dbReference type="NCBI Taxonomy" id="2810614"/>
    <lineage>
        <taxon>Bacteria</taxon>
        <taxon>Pseudomonadati</taxon>
        <taxon>Pseudomonadota</taxon>
        <taxon>Gammaproteobacteria</taxon>
        <taxon>Pseudomonadales</taxon>
        <taxon>Pseudomonadaceae</taxon>
        <taxon>Pseudomonas</taxon>
    </lineage>
</organism>
<dbReference type="SMART" id="SM00421">
    <property type="entry name" value="HTH_LUXR"/>
    <property type="match status" value="1"/>
</dbReference>
<dbReference type="Pfam" id="PF00196">
    <property type="entry name" value="GerE"/>
    <property type="match status" value="1"/>
</dbReference>
<dbReference type="EMBL" id="JAOXML010000001">
    <property type="protein sequence ID" value="MCV4375511.1"/>
    <property type="molecule type" value="Genomic_DNA"/>
</dbReference>
<name>A0ABT3BRQ5_9PSED</name>
<evidence type="ECO:0000259" key="1">
    <source>
        <dbReference type="SMART" id="SM00421"/>
    </source>
</evidence>
<dbReference type="GeneID" id="93564202"/>